<organism evidence="1 2">
    <name type="scientific">Kineococcus rhizosphaerae</name>
    <dbReference type="NCBI Taxonomy" id="559628"/>
    <lineage>
        <taxon>Bacteria</taxon>
        <taxon>Bacillati</taxon>
        <taxon>Actinomycetota</taxon>
        <taxon>Actinomycetes</taxon>
        <taxon>Kineosporiales</taxon>
        <taxon>Kineosporiaceae</taxon>
        <taxon>Kineococcus</taxon>
    </lineage>
</organism>
<keyword evidence="2" id="KW-1185">Reference proteome</keyword>
<gene>
    <name evidence="1" type="ORF">CLV37_13113</name>
</gene>
<dbReference type="EMBL" id="PVZF01000031">
    <property type="protein sequence ID" value="PRY06863.1"/>
    <property type="molecule type" value="Genomic_DNA"/>
</dbReference>
<accession>A0A2T0QQ08</accession>
<comment type="caution">
    <text evidence="1">The sequence shown here is derived from an EMBL/GenBank/DDBJ whole genome shotgun (WGS) entry which is preliminary data.</text>
</comment>
<sequence>MLAGALLAGAAAAIGVIVSSHNARLTRQSIDETRETNAITRRRDESIAARERARTDDERFTTAVAQLGNTSGVCCTDR</sequence>
<evidence type="ECO:0000313" key="1">
    <source>
        <dbReference type="EMBL" id="PRY06863.1"/>
    </source>
</evidence>
<protein>
    <submittedName>
        <fullName evidence="1">Uncharacterized protein</fullName>
    </submittedName>
</protein>
<dbReference type="AlphaFoldDB" id="A0A2T0QQ08"/>
<reference evidence="1 2" key="1">
    <citation type="submission" date="2018-03" db="EMBL/GenBank/DDBJ databases">
        <title>Genomic Encyclopedia of Archaeal and Bacterial Type Strains, Phase II (KMG-II): from individual species to whole genera.</title>
        <authorList>
            <person name="Goeker M."/>
        </authorList>
    </citation>
    <scope>NUCLEOTIDE SEQUENCE [LARGE SCALE GENOMIC DNA]</scope>
    <source>
        <strain evidence="1 2">DSM 19711</strain>
    </source>
</reference>
<evidence type="ECO:0000313" key="2">
    <source>
        <dbReference type="Proteomes" id="UP000238083"/>
    </source>
</evidence>
<dbReference type="Proteomes" id="UP000238083">
    <property type="component" value="Unassembled WGS sequence"/>
</dbReference>
<proteinExistence type="predicted"/>
<name>A0A2T0QQ08_9ACTN</name>